<proteinExistence type="inferred from homology"/>
<dbReference type="Proteomes" id="UP001293593">
    <property type="component" value="Unassembled WGS sequence"/>
</dbReference>
<name>A0AAE1N9G7_9FABA</name>
<gene>
    <name evidence="4" type="ORF">QN277_001909</name>
</gene>
<dbReference type="Gene3D" id="1.20.1280.50">
    <property type="match status" value="1"/>
</dbReference>
<comment type="caution">
    <text evidence="4">The sequence shown here is derived from an EMBL/GenBank/DDBJ whole genome shotgun (WGS) entry which is preliminary data.</text>
</comment>
<dbReference type="EMBL" id="JAWXYG010000001">
    <property type="protein sequence ID" value="KAK4285176.1"/>
    <property type="molecule type" value="Genomic_DNA"/>
</dbReference>
<evidence type="ECO:0000313" key="4">
    <source>
        <dbReference type="EMBL" id="KAK4285176.1"/>
    </source>
</evidence>
<reference evidence="4" key="1">
    <citation type="submission" date="2023-10" db="EMBL/GenBank/DDBJ databases">
        <title>Chromosome-level genome of the transformable northern wattle, Acacia crassicarpa.</title>
        <authorList>
            <person name="Massaro I."/>
            <person name="Sinha N.R."/>
            <person name="Poethig S."/>
            <person name="Leichty A.R."/>
        </authorList>
    </citation>
    <scope>NUCLEOTIDE SEQUENCE</scope>
    <source>
        <strain evidence="4">Acra3RX</strain>
        <tissue evidence="4">Leaf</tissue>
    </source>
</reference>
<feature type="domain" description="Tubby C-terminal" evidence="2">
    <location>
        <begin position="78"/>
        <end position="330"/>
    </location>
</feature>
<dbReference type="PANTHER" id="PTHR16517:SF134">
    <property type="entry name" value="TUBBY-LIKE F-BOX PROTEIN 2"/>
    <property type="match status" value="1"/>
</dbReference>
<evidence type="ECO:0000259" key="3">
    <source>
        <dbReference type="Pfam" id="PF12937"/>
    </source>
</evidence>
<organism evidence="4 5">
    <name type="scientific">Acacia crassicarpa</name>
    <name type="common">northern wattle</name>
    <dbReference type="NCBI Taxonomy" id="499986"/>
    <lineage>
        <taxon>Eukaryota</taxon>
        <taxon>Viridiplantae</taxon>
        <taxon>Streptophyta</taxon>
        <taxon>Embryophyta</taxon>
        <taxon>Tracheophyta</taxon>
        <taxon>Spermatophyta</taxon>
        <taxon>Magnoliopsida</taxon>
        <taxon>eudicotyledons</taxon>
        <taxon>Gunneridae</taxon>
        <taxon>Pentapetalae</taxon>
        <taxon>rosids</taxon>
        <taxon>fabids</taxon>
        <taxon>Fabales</taxon>
        <taxon>Fabaceae</taxon>
        <taxon>Caesalpinioideae</taxon>
        <taxon>mimosoid clade</taxon>
        <taxon>Acacieae</taxon>
        <taxon>Acacia</taxon>
    </lineage>
</organism>
<dbReference type="PANTHER" id="PTHR16517">
    <property type="entry name" value="TUBBY-RELATED"/>
    <property type="match status" value="1"/>
</dbReference>
<dbReference type="InterPro" id="IPR001810">
    <property type="entry name" value="F-box_dom"/>
</dbReference>
<sequence>MSLRINGVDDNEEQERRWENLPRELLWDIIKRVEETETCWPSRSILSCASVCKSWRTITKEIVKSPELSGRLTFPISLKQPGPIDFPIQCYIKRNRETSTYLLYLGPEPSENKNDKLLLAAKRKQRIRNIKYVISLVADDFRRTSKTYIGKLRSNFLDYKFNIYDRQYPSQDEAAAAGGNKVSSPRKYKVGTIKYKNYTIHKYRFHSIKGPRKMKCLMKMMMNYSTTTSSNNNKVDYHQHPLKLKSKVPIWDEECQHWHLNFRHYDTLAFDNFQLVSAADDEDDDDEDEEEEEEKIILEFAKIEEDVFIMDYCYPLSAFQAFALCLSNFDAKPISD</sequence>
<evidence type="ECO:0000313" key="5">
    <source>
        <dbReference type="Proteomes" id="UP001293593"/>
    </source>
</evidence>
<dbReference type="InterPro" id="IPR000007">
    <property type="entry name" value="Tubby_C"/>
</dbReference>
<dbReference type="InterPro" id="IPR025659">
    <property type="entry name" value="Tubby-like_C"/>
</dbReference>
<feature type="domain" description="F-box" evidence="3">
    <location>
        <begin position="18"/>
        <end position="60"/>
    </location>
</feature>
<dbReference type="PRINTS" id="PR01573">
    <property type="entry name" value="SUPERTUBBY"/>
</dbReference>
<dbReference type="Pfam" id="PF01167">
    <property type="entry name" value="Tub"/>
    <property type="match status" value="1"/>
</dbReference>
<dbReference type="SUPFAM" id="SSF54518">
    <property type="entry name" value="Tubby C-terminal domain-like"/>
    <property type="match status" value="1"/>
</dbReference>
<dbReference type="Gene3D" id="3.20.90.10">
    <property type="entry name" value="Tubby Protein, Chain A"/>
    <property type="match status" value="1"/>
</dbReference>
<keyword evidence="5" id="KW-1185">Reference proteome</keyword>
<dbReference type="InterPro" id="IPR036047">
    <property type="entry name" value="F-box-like_dom_sf"/>
</dbReference>
<accession>A0AAE1N9G7</accession>
<dbReference type="Pfam" id="PF12937">
    <property type="entry name" value="F-box-like"/>
    <property type="match status" value="1"/>
</dbReference>
<dbReference type="AlphaFoldDB" id="A0AAE1N9G7"/>
<protein>
    <submittedName>
        <fullName evidence="4">Uncharacterized protein</fullName>
    </submittedName>
</protein>
<evidence type="ECO:0000256" key="1">
    <source>
        <dbReference type="ARBA" id="ARBA00007129"/>
    </source>
</evidence>
<dbReference type="SUPFAM" id="SSF81383">
    <property type="entry name" value="F-box domain"/>
    <property type="match status" value="1"/>
</dbReference>
<comment type="similarity">
    <text evidence="1">Belongs to the TUB family.</text>
</comment>
<evidence type="ECO:0000259" key="2">
    <source>
        <dbReference type="Pfam" id="PF01167"/>
    </source>
</evidence>